<dbReference type="InterPro" id="IPR032687">
    <property type="entry name" value="AraC-type_N"/>
</dbReference>
<gene>
    <name evidence="3" type="ORF">SAMN03080610_02647</name>
</gene>
<sequence length="339" mass="37535">MSTANALHLDSRMPVIASIRASALAPIIQELDKRTAKTDVLLAGHGILRAQLNDPYAVVPIARYLAAFEEAAVVVRDPFLGAELGVSIKPADLGPMGMLFSMTSTIEGAFKRLCRSMAALQGASHSSVSCEDETLIWSYGITDTSLSPRRQDSEFTLATTCHLVRQCFSSSWRPLEVHFEHGAPRDQKPLERIFQGPVVFGQSTNRLVMDLAGARRVYRKEDPALASVLERHINDLFVETVAPTTYSERVLALIAIHLGFTNITLTTVSRELGIPPRTLQRRLADEGTSIRKLVQDYRKSLLRRHNAAEGVNRSRLAQALGYADSTALWRAEKRWEDGD</sequence>
<dbReference type="PANTHER" id="PTHR47894">
    <property type="entry name" value="HTH-TYPE TRANSCRIPTIONAL REGULATOR GADX"/>
    <property type="match status" value="1"/>
</dbReference>
<dbReference type="Gene3D" id="1.10.10.60">
    <property type="entry name" value="Homeodomain-like"/>
    <property type="match status" value="1"/>
</dbReference>
<organism evidence="3 4">
    <name type="scientific">Afifella marina DSM 2698</name>
    <dbReference type="NCBI Taxonomy" id="1120955"/>
    <lineage>
        <taxon>Bacteria</taxon>
        <taxon>Pseudomonadati</taxon>
        <taxon>Pseudomonadota</taxon>
        <taxon>Alphaproteobacteria</taxon>
        <taxon>Hyphomicrobiales</taxon>
        <taxon>Afifellaceae</taxon>
        <taxon>Afifella</taxon>
    </lineage>
</organism>
<evidence type="ECO:0000256" key="1">
    <source>
        <dbReference type="ARBA" id="ARBA00023125"/>
    </source>
</evidence>
<dbReference type="GO" id="GO:0000976">
    <property type="term" value="F:transcription cis-regulatory region binding"/>
    <property type="evidence" value="ECO:0007669"/>
    <property type="project" value="TreeGrafter"/>
</dbReference>
<evidence type="ECO:0000259" key="2">
    <source>
        <dbReference type="PROSITE" id="PS01124"/>
    </source>
</evidence>
<evidence type="ECO:0000313" key="3">
    <source>
        <dbReference type="EMBL" id="SCZ40765.1"/>
    </source>
</evidence>
<dbReference type="GO" id="GO:0005829">
    <property type="term" value="C:cytosol"/>
    <property type="evidence" value="ECO:0007669"/>
    <property type="project" value="TreeGrafter"/>
</dbReference>
<keyword evidence="4" id="KW-1185">Reference proteome</keyword>
<dbReference type="GO" id="GO:0003700">
    <property type="term" value="F:DNA-binding transcription factor activity"/>
    <property type="evidence" value="ECO:0007669"/>
    <property type="project" value="InterPro"/>
</dbReference>
<dbReference type="PANTHER" id="PTHR47894:SF4">
    <property type="entry name" value="HTH-TYPE TRANSCRIPTIONAL REGULATOR GADX"/>
    <property type="match status" value="1"/>
</dbReference>
<evidence type="ECO:0000313" key="4">
    <source>
        <dbReference type="Proteomes" id="UP000199347"/>
    </source>
</evidence>
<keyword evidence="1" id="KW-0238">DNA-binding</keyword>
<protein>
    <submittedName>
        <fullName evidence="3">Arabinose-binding domain of AraC transcription regulator, N-term</fullName>
    </submittedName>
</protein>
<feature type="domain" description="HTH araC/xylS-type" evidence="2">
    <location>
        <begin position="248"/>
        <end position="339"/>
    </location>
</feature>
<dbReference type="AlphaFoldDB" id="A0A1G5NTU7"/>
<reference evidence="4" key="1">
    <citation type="submission" date="2016-10" db="EMBL/GenBank/DDBJ databases">
        <authorList>
            <person name="Varghese N."/>
            <person name="Submissions S."/>
        </authorList>
    </citation>
    <scope>NUCLEOTIDE SEQUENCE [LARGE SCALE GENOMIC DNA]</scope>
    <source>
        <strain evidence="4">DSM 2698</strain>
    </source>
</reference>
<dbReference type="Proteomes" id="UP000199347">
    <property type="component" value="Unassembled WGS sequence"/>
</dbReference>
<dbReference type="SMART" id="SM00342">
    <property type="entry name" value="HTH_ARAC"/>
    <property type="match status" value="1"/>
</dbReference>
<dbReference type="EMBL" id="FMVW01000006">
    <property type="protein sequence ID" value="SCZ40765.1"/>
    <property type="molecule type" value="Genomic_DNA"/>
</dbReference>
<dbReference type="InterPro" id="IPR018060">
    <property type="entry name" value="HTH_AraC"/>
</dbReference>
<name>A0A1G5NTU7_AFIMA</name>
<proteinExistence type="predicted"/>
<accession>A0A1G5NTU7</accession>
<dbReference type="PROSITE" id="PS01124">
    <property type="entry name" value="HTH_ARAC_FAMILY_2"/>
    <property type="match status" value="1"/>
</dbReference>
<dbReference type="OrthoDB" id="9805730at2"/>
<dbReference type="STRING" id="1120955.SAMN03080610_02647"/>
<dbReference type="Pfam" id="PF12625">
    <property type="entry name" value="Arabinose_bd"/>
    <property type="match status" value="1"/>
</dbReference>